<evidence type="ECO:0000313" key="2">
    <source>
        <dbReference type="EMBL" id="GCC26904.1"/>
    </source>
</evidence>
<proteinExistence type="predicted"/>
<evidence type="ECO:0000256" key="1">
    <source>
        <dbReference type="SAM" id="MobiDB-lite"/>
    </source>
</evidence>
<sequence length="103" mass="11213">MDRPRGFAHCVNVTSLALCHWSELHSRITRGTLGAPDVIRPFVCVSWKCIRLGAGPAQGCVRGRRRALPDRSASGRGVRAGRVEAQTGSAARKTPSGWCYKRP</sequence>
<gene>
    <name evidence="2" type="ORF">chiPu_0005324</name>
</gene>
<feature type="region of interest" description="Disordered" evidence="1">
    <location>
        <begin position="71"/>
        <end position="103"/>
    </location>
</feature>
<accession>A0A401S942</accession>
<dbReference type="EMBL" id="BEZZ01000142">
    <property type="protein sequence ID" value="GCC26904.1"/>
    <property type="molecule type" value="Genomic_DNA"/>
</dbReference>
<dbReference type="AlphaFoldDB" id="A0A401S942"/>
<evidence type="ECO:0000313" key="3">
    <source>
        <dbReference type="Proteomes" id="UP000287033"/>
    </source>
</evidence>
<dbReference type="Proteomes" id="UP000287033">
    <property type="component" value="Unassembled WGS sequence"/>
</dbReference>
<name>A0A401S942_CHIPU</name>
<organism evidence="2 3">
    <name type="scientific">Chiloscyllium punctatum</name>
    <name type="common">Brownbanded bambooshark</name>
    <name type="synonym">Hemiscyllium punctatum</name>
    <dbReference type="NCBI Taxonomy" id="137246"/>
    <lineage>
        <taxon>Eukaryota</taxon>
        <taxon>Metazoa</taxon>
        <taxon>Chordata</taxon>
        <taxon>Craniata</taxon>
        <taxon>Vertebrata</taxon>
        <taxon>Chondrichthyes</taxon>
        <taxon>Elasmobranchii</taxon>
        <taxon>Galeomorphii</taxon>
        <taxon>Galeoidea</taxon>
        <taxon>Orectolobiformes</taxon>
        <taxon>Hemiscylliidae</taxon>
        <taxon>Chiloscyllium</taxon>
    </lineage>
</organism>
<keyword evidence="3" id="KW-1185">Reference proteome</keyword>
<reference evidence="2 3" key="1">
    <citation type="journal article" date="2018" name="Nat. Ecol. Evol.">
        <title>Shark genomes provide insights into elasmobranch evolution and the origin of vertebrates.</title>
        <authorList>
            <person name="Hara Y"/>
            <person name="Yamaguchi K"/>
            <person name="Onimaru K"/>
            <person name="Kadota M"/>
            <person name="Koyanagi M"/>
            <person name="Keeley SD"/>
            <person name="Tatsumi K"/>
            <person name="Tanaka K"/>
            <person name="Motone F"/>
            <person name="Kageyama Y"/>
            <person name="Nozu R"/>
            <person name="Adachi N"/>
            <person name="Nishimura O"/>
            <person name="Nakagawa R"/>
            <person name="Tanegashima C"/>
            <person name="Kiyatake I"/>
            <person name="Matsumoto R"/>
            <person name="Murakumo K"/>
            <person name="Nishida K"/>
            <person name="Terakita A"/>
            <person name="Kuratani S"/>
            <person name="Sato K"/>
            <person name="Hyodo S Kuraku.S."/>
        </authorList>
    </citation>
    <scope>NUCLEOTIDE SEQUENCE [LARGE SCALE GENOMIC DNA]</scope>
</reference>
<comment type="caution">
    <text evidence="2">The sequence shown here is derived from an EMBL/GenBank/DDBJ whole genome shotgun (WGS) entry which is preliminary data.</text>
</comment>
<protein>
    <submittedName>
        <fullName evidence="2">Uncharacterized protein</fullName>
    </submittedName>
</protein>